<dbReference type="Proteomes" id="UP000233837">
    <property type="component" value="Unassembled WGS sequence"/>
</dbReference>
<accession>A0A2I0X6C0</accession>
<proteinExistence type="predicted"/>
<evidence type="ECO:0000313" key="2">
    <source>
        <dbReference type="Proteomes" id="UP000233837"/>
    </source>
</evidence>
<dbReference type="AlphaFoldDB" id="A0A2I0X6C0"/>
<organism evidence="1 2">
    <name type="scientific">Dendrobium catenatum</name>
    <dbReference type="NCBI Taxonomy" id="906689"/>
    <lineage>
        <taxon>Eukaryota</taxon>
        <taxon>Viridiplantae</taxon>
        <taxon>Streptophyta</taxon>
        <taxon>Embryophyta</taxon>
        <taxon>Tracheophyta</taxon>
        <taxon>Spermatophyta</taxon>
        <taxon>Magnoliopsida</taxon>
        <taxon>Liliopsida</taxon>
        <taxon>Asparagales</taxon>
        <taxon>Orchidaceae</taxon>
        <taxon>Epidendroideae</taxon>
        <taxon>Malaxideae</taxon>
        <taxon>Dendrobiinae</taxon>
        <taxon>Dendrobium</taxon>
    </lineage>
</organism>
<protein>
    <submittedName>
        <fullName evidence="1">Uncharacterized protein</fullName>
    </submittedName>
</protein>
<evidence type="ECO:0000313" key="1">
    <source>
        <dbReference type="EMBL" id="PKU83452.1"/>
    </source>
</evidence>
<reference evidence="1 2" key="2">
    <citation type="journal article" date="2017" name="Nature">
        <title>The Apostasia genome and the evolution of orchids.</title>
        <authorList>
            <person name="Zhang G.Q."/>
            <person name="Liu K.W."/>
            <person name="Li Z."/>
            <person name="Lohaus R."/>
            <person name="Hsiao Y.Y."/>
            <person name="Niu S.C."/>
            <person name="Wang J.Y."/>
            <person name="Lin Y.C."/>
            <person name="Xu Q."/>
            <person name="Chen L.J."/>
            <person name="Yoshida K."/>
            <person name="Fujiwara S."/>
            <person name="Wang Z.W."/>
            <person name="Zhang Y.Q."/>
            <person name="Mitsuda N."/>
            <person name="Wang M."/>
            <person name="Liu G.H."/>
            <person name="Pecoraro L."/>
            <person name="Huang H.X."/>
            <person name="Xiao X.J."/>
            <person name="Lin M."/>
            <person name="Wu X.Y."/>
            <person name="Wu W.L."/>
            <person name="Chen Y.Y."/>
            <person name="Chang S.B."/>
            <person name="Sakamoto S."/>
            <person name="Ohme-Takagi M."/>
            <person name="Yagi M."/>
            <person name="Zeng S.J."/>
            <person name="Shen C.Y."/>
            <person name="Yeh C.M."/>
            <person name="Luo Y.B."/>
            <person name="Tsai W.C."/>
            <person name="Van de Peer Y."/>
            <person name="Liu Z.J."/>
        </authorList>
    </citation>
    <scope>NUCLEOTIDE SEQUENCE [LARGE SCALE GENOMIC DNA]</scope>
    <source>
        <tissue evidence="1">The whole plant</tissue>
    </source>
</reference>
<dbReference type="EMBL" id="KZ502110">
    <property type="protein sequence ID" value="PKU83452.1"/>
    <property type="molecule type" value="Genomic_DNA"/>
</dbReference>
<reference evidence="1 2" key="1">
    <citation type="journal article" date="2016" name="Sci. Rep.">
        <title>The Dendrobium catenatum Lindl. genome sequence provides insights into polysaccharide synthase, floral development and adaptive evolution.</title>
        <authorList>
            <person name="Zhang G.Q."/>
            <person name="Xu Q."/>
            <person name="Bian C."/>
            <person name="Tsai W.C."/>
            <person name="Yeh C.M."/>
            <person name="Liu K.W."/>
            <person name="Yoshida K."/>
            <person name="Zhang L.S."/>
            <person name="Chang S.B."/>
            <person name="Chen F."/>
            <person name="Shi Y."/>
            <person name="Su Y.Y."/>
            <person name="Zhang Y.Q."/>
            <person name="Chen L.J."/>
            <person name="Yin Y."/>
            <person name="Lin M."/>
            <person name="Huang H."/>
            <person name="Deng H."/>
            <person name="Wang Z.W."/>
            <person name="Zhu S.L."/>
            <person name="Zhao X."/>
            <person name="Deng C."/>
            <person name="Niu S.C."/>
            <person name="Huang J."/>
            <person name="Wang M."/>
            <person name="Liu G.H."/>
            <person name="Yang H.J."/>
            <person name="Xiao X.J."/>
            <person name="Hsiao Y.Y."/>
            <person name="Wu W.L."/>
            <person name="Chen Y.Y."/>
            <person name="Mitsuda N."/>
            <person name="Ohme-Takagi M."/>
            <person name="Luo Y.B."/>
            <person name="Van de Peer Y."/>
            <person name="Liu Z.J."/>
        </authorList>
    </citation>
    <scope>NUCLEOTIDE SEQUENCE [LARGE SCALE GENOMIC DNA]</scope>
    <source>
        <tissue evidence="1">The whole plant</tissue>
    </source>
</reference>
<keyword evidence="2" id="KW-1185">Reference proteome</keyword>
<gene>
    <name evidence="1" type="ORF">MA16_Dca021845</name>
</gene>
<sequence length="52" mass="5995">MTNPCRCLSLTDPQGHASFVNNCVQCERDMHDHFILLDHFVEHLKLLEEAAD</sequence>
<name>A0A2I0X6C0_9ASPA</name>